<gene>
    <name evidence="2" type="ORF">J2W95_001615</name>
</gene>
<proteinExistence type="predicted"/>
<evidence type="ECO:0000256" key="1">
    <source>
        <dbReference type="SAM" id="SignalP"/>
    </source>
</evidence>
<dbReference type="Proteomes" id="UP001261871">
    <property type="component" value="Unassembled WGS sequence"/>
</dbReference>
<accession>A0ABU1S1L7</accession>
<evidence type="ECO:0000313" key="3">
    <source>
        <dbReference type="Proteomes" id="UP001261871"/>
    </source>
</evidence>
<feature type="signal peptide" evidence="1">
    <location>
        <begin position="1"/>
        <end position="21"/>
    </location>
</feature>
<keyword evidence="1" id="KW-0732">Signal</keyword>
<dbReference type="RefSeq" id="WP_310005739.1">
    <property type="nucleotide sequence ID" value="NZ_JAVDTX010000003.1"/>
</dbReference>
<feature type="chain" id="PRO_5047100621" evidence="1">
    <location>
        <begin position="22"/>
        <end position="261"/>
    </location>
</feature>
<sequence length="261" mass="29603">MIKLKIFLLFLLIGLPHSSFSQFGITHEVGVIAGRIEFRSDYGQKDNTKTNLSNQGFGIAVVDYLNFSYTDNVNDYFKEHFKVRNELSYSTTNLKHYGEWVEGNGIFATKLKGMRGSTQLINLGMQLEYNFIHIHDFENTIGGWAPYIGLGPQISYYTATATSTLGEMSDPNVTSIKYLRPSDGRPHGYSNESKAVFSGTLNIGTRYKLTKMSDLILDMRAQYFGSDWVDGLNPNKDLSPENKGNDWLTFVGLGYIYYFEY</sequence>
<comment type="caution">
    <text evidence="2">The sequence shown here is derived from an EMBL/GenBank/DDBJ whole genome shotgun (WGS) entry which is preliminary data.</text>
</comment>
<evidence type="ECO:0000313" key="2">
    <source>
        <dbReference type="EMBL" id="MDR6844916.1"/>
    </source>
</evidence>
<protein>
    <submittedName>
        <fullName evidence="2">Outer membrane protein W</fullName>
    </submittedName>
</protein>
<reference evidence="2 3" key="1">
    <citation type="submission" date="2023-07" db="EMBL/GenBank/DDBJ databases">
        <title>Sorghum-associated microbial communities from plants grown in Nebraska, USA.</title>
        <authorList>
            <person name="Schachtman D."/>
        </authorList>
    </citation>
    <scope>NUCLEOTIDE SEQUENCE [LARGE SCALE GENOMIC DNA]</scope>
    <source>
        <strain evidence="2 3">BE124</strain>
    </source>
</reference>
<name>A0ABU1S1L7_9FLAO</name>
<dbReference type="EMBL" id="JAVDTX010000003">
    <property type="protein sequence ID" value="MDR6844916.1"/>
    <property type="molecule type" value="Genomic_DNA"/>
</dbReference>
<keyword evidence="3" id="KW-1185">Reference proteome</keyword>
<dbReference type="NCBIfam" id="NF047659">
    <property type="entry name" value="THC0290_0291_fam"/>
    <property type="match status" value="1"/>
</dbReference>
<organism evidence="2 3">
    <name type="scientific">Flavobacterium granuli</name>
    <dbReference type="NCBI Taxonomy" id="280093"/>
    <lineage>
        <taxon>Bacteria</taxon>
        <taxon>Pseudomonadati</taxon>
        <taxon>Bacteroidota</taxon>
        <taxon>Flavobacteriia</taxon>
        <taxon>Flavobacteriales</taxon>
        <taxon>Flavobacteriaceae</taxon>
        <taxon>Flavobacterium</taxon>
    </lineage>
</organism>
<dbReference type="Gene3D" id="2.40.160.20">
    <property type="match status" value="1"/>
</dbReference>